<feature type="transmembrane region" description="Helical" evidence="1">
    <location>
        <begin position="312"/>
        <end position="331"/>
    </location>
</feature>
<dbReference type="AlphaFoldDB" id="A0A3M8K8Z4"/>
<keyword evidence="3" id="KW-1185">Reference proteome</keyword>
<name>A0A3M8K8Z4_9CORY</name>
<gene>
    <name evidence="2" type="ORF">C5L39_06790</name>
</gene>
<keyword evidence="1" id="KW-0472">Membrane</keyword>
<feature type="transmembrane region" description="Helical" evidence="1">
    <location>
        <begin position="188"/>
        <end position="210"/>
    </location>
</feature>
<protein>
    <recommendedName>
        <fullName evidence="4">5,10-methylene-tetrahydrofolate dehydrogenase</fullName>
    </recommendedName>
</protein>
<dbReference type="Proteomes" id="UP000266975">
    <property type="component" value="Unassembled WGS sequence"/>
</dbReference>
<reference evidence="2 3" key="1">
    <citation type="submission" date="2018-02" db="EMBL/GenBank/DDBJ databases">
        <title>Corynebacterium alimpuense sp. nov., a marine obligate actinomycete isolated from sediments of Valparaiso bay, Chile.</title>
        <authorList>
            <person name="Claverias F."/>
            <person name="Gonzales-Siles L."/>
            <person name="Salva-Serra F."/>
            <person name="Inganaes E."/>
            <person name="Molin K."/>
            <person name="Cumsille A."/>
            <person name="Undabarrena A."/>
            <person name="Couve E."/>
            <person name="Moore E.R.B."/>
            <person name="Gomila M."/>
            <person name="Camara B."/>
        </authorList>
    </citation>
    <scope>NUCLEOTIDE SEQUENCE [LARGE SCALE GENOMIC DNA]</scope>
    <source>
        <strain evidence="2 3">CCUG 69366</strain>
    </source>
</reference>
<feature type="transmembrane region" description="Helical" evidence="1">
    <location>
        <begin position="262"/>
        <end position="292"/>
    </location>
</feature>
<dbReference type="EMBL" id="PTJO01000004">
    <property type="protein sequence ID" value="RNE48984.1"/>
    <property type="molecule type" value="Genomic_DNA"/>
</dbReference>
<evidence type="ECO:0008006" key="4">
    <source>
        <dbReference type="Google" id="ProtNLM"/>
    </source>
</evidence>
<keyword evidence="1" id="KW-1133">Transmembrane helix</keyword>
<proteinExistence type="predicted"/>
<evidence type="ECO:0000313" key="3">
    <source>
        <dbReference type="Proteomes" id="UP000266975"/>
    </source>
</evidence>
<evidence type="ECO:0000256" key="1">
    <source>
        <dbReference type="SAM" id="Phobius"/>
    </source>
</evidence>
<evidence type="ECO:0000313" key="2">
    <source>
        <dbReference type="EMBL" id="RNE48984.1"/>
    </source>
</evidence>
<accession>A0A3M8K8Z4</accession>
<keyword evidence="1" id="KW-0812">Transmembrane</keyword>
<sequence>MEVIGILADEGKPLEEVQKIASQLLEDIQHETEEDGTRSTKGKYPDIGEIEIRAETVPMSPDGDVLISHYAGRILEDRGWDRLIYITDLPLTAWEHPVVSQRAVEDNAILISLPALGAFQATRRLRKELISLIEDSEPKLGVFRKGSDPVEKEDSAEAPDVRTRILEHPGRSLQMVAGMVRGNQPGHLIPVLSSSLAAIAATGGFGIFYGSIWTMAEGLSNLRLLLISLLSVVALTSWLIVHNRLWQRRGTQETRWRERVDNLATVGTIGLTVLMIYLLALLVMFVAAGVVIPASYLETELGRDIGLPTYLAIAWLSASLGTMAGSLGSNFDRDVEIRSATYNLREYERRMRQGRYTDERWLPKG</sequence>
<feature type="transmembrane region" description="Helical" evidence="1">
    <location>
        <begin position="222"/>
        <end position="241"/>
    </location>
</feature>
<organism evidence="2 3">
    <name type="scientific">Corynebacterium alimapuense</name>
    <dbReference type="NCBI Taxonomy" id="1576874"/>
    <lineage>
        <taxon>Bacteria</taxon>
        <taxon>Bacillati</taxon>
        <taxon>Actinomycetota</taxon>
        <taxon>Actinomycetes</taxon>
        <taxon>Mycobacteriales</taxon>
        <taxon>Corynebacteriaceae</taxon>
        <taxon>Corynebacterium</taxon>
    </lineage>
</organism>
<comment type="caution">
    <text evidence="2">The sequence shown here is derived from an EMBL/GenBank/DDBJ whole genome shotgun (WGS) entry which is preliminary data.</text>
</comment>